<dbReference type="GO" id="GO:0016020">
    <property type="term" value="C:membrane"/>
    <property type="evidence" value="ECO:0007669"/>
    <property type="project" value="UniProtKB-SubCell"/>
</dbReference>
<evidence type="ECO:0000256" key="1">
    <source>
        <dbReference type="ARBA" id="ARBA00004167"/>
    </source>
</evidence>
<evidence type="ECO:0000256" key="6">
    <source>
        <dbReference type="SAM" id="Phobius"/>
    </source>
</evidence>
<dbReference type="SUPFAM" id="SSF140478">
    <property type="entry name" value="LemA-like"/>
    <property type="match status" value="1"/>
</dbReference>
<evidence type="ECO:0000313" key="8">
    <source>
        <dbReference type="Proteomes" id="UP000297834"/>
    </source>
</evidence>
<dbReference type="PANTHER" id="PTHR34478">
    <property type="entry name" value="PROTEIN LEMA"/>
    <property type="match status" value="1"/>
</dbReference>
<dbReference type="RefSeq" id="WP_134243121.1">
    <property type="nucleotide sequence ID" value="NZ_SNTY01000005.1"/>
</dbReference>
<accession>A0A4Y7XFW8</accession>
<reference evidence="7 8" key="1">
    <citation type="submission" date="2019-03" db="EMBL/GenBank/DDBJ databases">
        <title>Alkanindiges illinoisensis: a potential pathogenic isolated from ascites of a gastric cancer patient with abdominal metastasis.</title>
        <authorList>
            <person name="Hu X."/>
            <person name="Yang B."/>
            <person name="Yan X."/>
            <person name="Lin L."/>
            <person name="Zhao H."/>
            <person name="Zhou F."/>
            <person name="Su B."/>
            <person name="Chen J."/>
            <person name="Rui Y."/>
            <person name="Wang Q."/>
            <person name="Zheng L."/>
        </authorList>
    </citation>
    <scope>NUCLEOTIDE SEQUENCE [LARGE SCALE GENOMIC DNA]</scope>
    <source>
        <strain evidence="7 8">NFYY 23406</strain>
    </source>
</reference>
<dbReference type="Gene3D" id="1.20.1440.20">
    <property type="entry name" value="LemA-like domain"/>
    <property type="match status" value="1"/>
</dbReference>
<dbReference type="STRING" id="1120977.GCA_000619845_01050"/>
<keyword evidence="8" id="KW-1185">Reference proteome</keyword>
<sequence length="198" mass="22177">MWGWIIFLAIILGGVFYIIGLFNGLVAKRNAARNGFSQIDVQLQRRHDLIPNLVEATRAYMSHEKDTLERVIAARDAAVQAQRNLAASGTYQSPELVEKLGLAEQRLGNSLAQFTAVMEQYPELKADSVVKELMEELGSTENRVGFARQAYNDQVMFYNNACEMFPSNFIAGGFSFKPMKLLVLDDPKTVRTAPRISL</sequence>
<comment type="similarity">
    <text evidence="2">Belongs to the LemA family.</text>
</comment>
<evidence type="ECO:0000313" key="7">
    <source>
        <dbReference type="EMBL" id="TEU30752.1"/>
    </source>
</evidence>
<evidence type="ECO:0000256" key="2">
    <source>
        <dbReference type="ARBA" id="ARBA00008854"/>
    </source>
</evidence>
<evidence type="ECO:0000256" key="4">
    <source>
        <dbReference type="ARBA" id="ARBA00022989"/>
    </source>
</evidence>
<dbReference type="InterPro" id="IPR023353">
    <property type="entry name" value="LemA-like_dom_sf"/>
</dbReference>
<gene>
    <name evidence="7" type="ORF">E2B99_00870</name>
</gene>
<comment type="caution">
    <text evidence="7">The sequence shown here is derived from an EMBL/GenBank/DDBJ whole genome shotgun (WGS) entry which is preliminary data.</text>
</comment>
<evidence type="ECO:0000256" key="5">
    <source>
        <dbReference type="ARBA" id="ARBA00023136"/>
    </source>
</evidence>
<dbReference type="AlphaFoldDB" id="A0A4Y7XFW8"/>
<keyword evidence="3 6" id="KW-0812">Transmembrane</keyword>
<comment type="subcellular location">
    <subcellularLocation>
        <location evidence="1">Membrane</location>
        <topology evidence="1">Single-pass membrane protein</topology>
    </subcellularLocation>
</comment>
<dbReference type="OrthoDB" id="9804152at2"/>
<protein>
    <submittedName>
        <fullName evidence="7">LemA family protein</fullName>
    </submittedName>
</protein>
<proteinExistence type="inferred from homology"/>
<name>A0A4Y7XFW8_9GAMM</name>
<organism evidence="7 8">
    <name type="scientific">Alkanindiges illinoisensis</name>
    <dbReference type="NCBI Taxonomy" id="197183"/>
    <lineage>
        <taxon>Bacteria</taxon>
        <taxon>Pseudomonadati</taxon>
        <taxon>Pseudomonadota</taxon>
        <taxon>Gammaproteobacteria</taxon>
        <taxon>Moraxellales</taxon>
        <taxon>Moraxellaceae</taxon>
        <taxon>Alkanindiges</taxon>
    </lineage>
</organism>
<dbReference type="EMBL" id="SNTY01000005">
    <property type="protein sequence ID" value="TEU30752.1"/>
    <property type="molecule type" value="Genomic_DNA"/>
</dbReference>
<dbReference type="Proteomes" id="UP000297834">
    <property type="component" value="Unassembled WGS sequence"/>
</dbReference>
<keyword evidence="5 6" id="KW-0472">Membrane</keyword>
<evidence type="ECO:0000256" key="3">
    <source>
        <dbReference type="ARBA" id="ARBA00022692"/>
    </source>
</evidence>
<dbReference type="InterPro" id="IPR007156">
    <property type="entry name" value="MamQ_LemA"/>
</dbReference>
<dbReference type="PANTHER" id="PTHR34478:SF1">
    <property type="entry name" value="PROTEIN LEMA"/>
    <property type="match status" value="1"/>
</dbReference>
<keyword evidence="4 6" id="KW-1133">Transmembrane helix</keyword>
<feature type="transmembrane region" description="Helical" evidence="6">
    <location>
        <begin position="6"/>
        <end position="26"/>
    </location>
</feature>
<dbReference type="Pfam" id="PF04011">
    <property type="entry name" value="LemA"/>
    <property type="match status" value="1"/>
</dbReference>